<dbReference type="Pfam" id="PF08139">
    <property type="entry name" value="LPAM_1"/>
    <property type="match status" value="1"/>
</dbReference>
<reference evidence="2" key="1">
    <citation type="submission" date="2019-08" db="EMBL/GenBank/DDBJ databases">
        <authorList>
            <person name="Kucharzyk K."/>
            <person name="Murdoch R.W."/>
            <person name="Higgins S."/>
            <person name="Loffler F."/>
        </authorList>
    </citation>
    <scope>NUCLEOTIDE SEQUENCE</scope>
</reference>
<name>A0A644YBR9_9ZZZZ</name>
<sequence>MKKIIMAIFAAWMVAGCATTMPPKQEVYGSLYEEKPLAILVMPPINRSTKVEAKELFYSSLIVPLTLRGYYVMPPLLAMEILKEESAYDSEMFVNSSMKNVGSLFGVDAVLFTTIHDWRKTTIASQVTVEIEYTLKSAKSDEVLFNRTGDITLSMSGNSGNLLADALSGMIMTALTKEITVGRRCNIYSLGDIPAGKYHSMFMQDQTSPSQPKKFSIVLNQ</sequence>
<dbReference type="AlphaFoldDB" id="A0A644YBR9"/>
<dbReference type="EMBL" id="VSSQ01004541">
    <property type="protein sequence ID" value="MPM25627.1"/>
    <property type="molecule type" value="Genomic_DNA"/>
</dbReference>
<proteinExistence type="predicted"/>
<organism evidence="2">
    <name type="scientific">bioreactor metagenome</name>
    <dbReference type="NCBI Taxonomy" id="1076179"/>
    <lineage>
        <taxon>unclassified sequences</taxon>
        <taxon>metagenomes</taxon>
        <taxon>ecological metagenomes</taxon>
    </lineage>
</organism>
<evidence type="ECO:0000256" key="1">
    <source>
        <dbReference type="ARBA" id="ARBA00022729"/>
    </source>
</evidence>
<accession>A0A644YBR9</accession>
<dbReference type="InterPro" id="IPR008517">
    <property type="entry name" value="GNA1162-like"/>
</dbReference>
<evidence type="ECO:0000313" key="2">
    <source>
        <dbReference type="EMBL" id="MPM25627.1"/>
    </source>
</evidence>
<dbReference type="Gene3D" id="3.40.50.10610">
    <property type="entry name" value="ABC-type transport auxiliary lipoprotein component"/>
    <property type="match status" value="1"/>
</dbReference>
<protein>
    <submittedName>
        <fullName evidence="2">Putative lipoprotein</fullName>
    </submittedName>
</protein>
<dbReference type="PROSITE" id="PS51257">
    <property type="entry name" value="PROKAR_LIPOPROTEIN"/>
    <property type="match status" value="1"/>
</dbReference>
<comment type="caution">
    <text evidence="2">The sequence shown here is derived from an EMBL/GenBank/DDBJ whole genome shotgun (WGS) entry which is preliminary data.</text>
</comment>
<dbReference type="InterPro" id="IPR012640">
    <property type="entry name" value="Membr_lipoprot_lipid_attach_CS"/>
</dbReference>
<keyword evidence="2" id="KW-0449">Lipoprotein</keyword>
<dbReference type="Pfam" id="PF05643">
    <property type="entry name" value="GNA1162-like"/>
    <property type="match status" value="1"/>
</dbReference>
<keyword evidence="1" id="KW-0732">Signal</keyword>
<gene>
    <name evidence="2" type="ORF">SDC9_72124</name>
</gene>